<evidence type="ECO:0000313" key="2">
    <source>
        <dbReference type="EMBL" id="CAG8777871.1"/>
    </source>
</evidence>
<evidence type="ECO:0000313" key="3">
    <source>
        <dbReference type="Proteomes" id="UP000789342"/>
    </source>
</evidence>
<keyword evidence="1" id="KW-1133">Transmembrane helix</keyword>
<evidence type="ECO:0000256" key="1">
    <source>
        <dbReference type="SAM" id="Phobius"/>
    </source>
</evidence>
<organism evidence="2 3">
    <name type="scientific">Acaulospora morrowiae</name>
    <dbReference type="NCBI Taxonomy" id="94023"/>
    <lineage>
        <taxon>Eukaryota</taxon>
        <taxon>Fungi</taxon>
        <taxon>Fungi incertae sedis</taxon>
        <taxon>Mucoromycota</taxon>
        <taxon>Glomeromycotina</taxon>
        <taxon>Glomeromycetes</taxon>
        <taxon>Diversisporales</taxon>
        <taxon>Acaulosporaceae</taxon>
        <taxon>Acaulospora</taxon>
    </lineage>
</organism>
<dbReference type="EMBL" id="CAJVPV010050497">
    <property type="protein sequence ID" value="CAG8777871.1"/>
    <property type="molecule type" value="Genomic_DNA"/>
</dbReference>
<dbReference type="Proteomes" id="UP000789342">
    <property type="component" value="Unassembled WGS sequence"/>
</dbReference>
<protein>
    <submittedName>
        <fullName evidence="2">14420_t:CDS:1</fullName>
    </submittedName>
</protein>
<gene>
    <name evidence="2" type="ORF">AMORRO_LOCUS17068</name>
</gene>
<keyword evidence="1" id="KW-0472">Membrane</keyword>
<sequence>GVWIDEVMMLFNCVWRRVFGVVMGDKLSGVLSECGVLWLGLVELLIFVDR</sequence>
<proteinExistence type="predicted"/>
<name>A0A9N9P2C0_9GLOM</name>
<accession>A0A9N9P2C0</accession>
<feature type="non-terminal residue" evidence="2">
    <location>
        <position position="50"/>
    </location>
</feature>
<reference evidence="2" key="1">
    <citation type="submission" date="2021-06" db="EMBL/GenBank/DDBJ databases">
        <authorList>
            <person name="Kallberg Y."/>
            <person name="Tangrot J."/>
            <person name="Rosling A."/>
        </authorList>
    </citation>
    <scope>NUCLEOTIDE SEQUENCE</scope>
    <source>
        <strain evidence="2">CL551</strain>
    </source>
</reference>
<feature type="non-terminal residue" evidence="2">
    <location>
        <position position="1"/>
    </location>
</feature>
<feature type="transmembrane region" description="Helical" evidence="1">
    <location>
        <begin position="27"/>
        <end position="48"/>
    </location>
</feature>
<dbReference type="AlphaFoldDB" id="A0A9N9P2C0"/>
<keyword evidence="3" id="KW-1185">Reference proteome</keyword>
<comment type="caution">
    <text evidence="2">The sequence shown here is derived from an EMBL/GenBank/DDBJ whole genome shotgun (WGS) entry which is preliminary data.</text>
</comment>
<keyword evidence="1" id="KW-0812">Transmembrane</keyword>